<dbReference type="InterPro" id="IPR027417">
    <property type="entry name" value="P-loop_NTPase"/>
</dbReference>
<dbReference type="GO" id="GO:0016887">
    <property type="term" value="F:ATP hydrolysis activity"/>
    <property type="evidence" value="ECO:0007669"/>
    <property type="project" value="InterPro"/>
</dbReference>
<dbReference type="PROSITE" id="PS00211">
    <property type="entry name" value="ABC_TRANSPORTER_1"/>
    <property type="match status" value="1"/>
</dbReference>
<dbReference type="NCBIfam" id="TIGR01187">
    <property type="entry name" value="potA"/>
    <property type="match status" value="1"/>
</dbReference>
<dbReference type="InterPro" id="IPR003439">
    <property type="entry name" value="ABC_transporter-like_ATP-bd"/>
</dbReference>
<protein>
    <recommendedName>
        <fullName evidence="7">Spermidine/putrescine import ATP-binding protein PotA</fullName>
        <ecNumber evidence="7">7.6.2.11</ecNumber>
    </recommendedName>
</protein>
<accession>A0A543KFS0</accession>
<comment type="caution">
    <text evidence="9">The sequence shown here is derived from an EMBL/GenBank/DDBJ whole genome shotgun (WGS) entry which is preliminary data.</text>
</comment>
<dbReference type="Pfam" id="PF08402">
    <property type="entry name" value="TOBE_2"/>
    <property type="match status" value="1"/>
</dbReference>
<evidence type="ECO:0000256" key="3">
    <source>
        <dbReference type="ARBA" id="ARBA00022741"/>
    </source>
</evidence>
<gene>
    <name evidence="7" type="primary">potA</name>
    <name evidence="9" type="ORF">BD293_2576</name>
</gene>
<keyword evidence="3 7" id="KW-0547">Nucleotide-binding</keyword>
<evidence type="ECO:0000256" key="4">
    <source>
        <dbReference type="ARBA" id="ARBA00022840"/>
    </source>
</evidence>
<keyword evidence="10" id="KW-1185">Reference proteome</keyword>
<dbReference type="Gene3D" id="3.40.50.300">
    <property type="entry name" value="P-loop containing nucleotide triphosphate hydrolases"/>
    <property type="match status" value="1"/>
</dbReference>
<evidence type="ECO:0000259" key="8">
    <source>
        <dbReference type="PROSITE" id="PS50893"/>
    </source>
</evidence>
<dbReference type="InterPro" id="IPR017871">
    <property type="entry name" value="ABC_transporter-like_CS"/>
</dbReference>
<comment type="catalytic activity">
    <reaction evidence="7">
        <text>ATP + H2O + polyamine-[polyamine-binding protein]Side 1 = ADP + phosphate + polyamineSide 2 + [polyamine-binding protein]Side 1.</text>
        <dbReference type="EC" id="7.6.2.11"/>
    </reaction>
</comment>
<keyword evidence="6 7" id="KW-0472">Membrane</keyword>
<keyword evidence="4 7" id="KW-0067">ATP-binding</keyword>
<evidence type="ECO:0000256" key="2">
    <source>
        <dbReference type="ARBA" id="ARBA00022475"/>
    </source>
</evidence>
<dbReference type="GO" id="GO:0015417">
    <property type="term" value="F:ABC-type polyamine transporter activity"/>
    <property type="evidence" value="ECO:0007669"/>
    <property type="project" value="UniProtKB-EC"/>
</dbReference>
<organism evidence="9 10">
    <name type="scientific">Roseinatronobacter monicus</name>
    <dbReference type="NCBI Taxonomy" id="393481"/>
    <lineage>
        <taxon>Bacteria</taxon>
        <taxon>Pseudomonadati</taxon>
        <taxon>Pseudomonadota</taxon>
        <taxon>Alphaproteobacteria</taxon>
        <taxon>Rhodobacterales</taxon>
        <taxon>Paracoccaceae</taxon>
        <taxon>Roseinatronobacter</taxon>
    </lineage>
</organism>
<comment type="similarity">
    <text evidence="7">Belongs to the ABC transporter superfamily. Spermidine/putrescine importer (TC 3.A.1.11.1) family.</text>
</comment>
<dbReference type="InterPro" id="IPR003593">
    <property type="entry name" value="AAA+_ATPase"/>
</dbReference>
<dbReference type="InterPro" id="IPR013611">
    <property type="entry name" value="Transp-assoc_OB_typ2"/>
</dbReference>
<dbReference type="InterPro" id="IPR005893">
    <property type="entry name" value="PotA-like"/>
</dbReference>
<evidence type="ECO:0000256" key="6">
    <source>
        <dbReference type="ARBA" id="ARBA00023136"/>
    </source>
</evidence>
<dbReference type="InterPro" id="IPR008995">
    <property type="entry name" value="Mo/tungstate-bd_C_term_dom"/>
</dbReference>
<evidence type="ECO:0000313" key="10">
    <source>
        <dbReference type="Proteomes" id="UP000320582"/>
    </source>
</evidence>
<keyword evidence="1 7" id="KW-0813">Transport</keyword>
<feature type="domain" description="ABC transporter" evidence="8">
    <location>
        <begin position="36"/>
        <end position="266"/>
    </location>
</feature>
<dbReference type="PROSITE" id="PS50893">
    <property type="entry name" value="ABC_TRANSPORTER_2"/>
    <property type="match status" value="1"/>
</dbReference>
<dbReference type="GO" id="GO:0005524">
    <property type="term" value="F:ATP binding"/>
    <property type="evidence" value="ECO:0007669"/>
    <property type="project" value="UniProtKB-KW"/>
</dbReference>
<dbReference type="FunFam" id="3.40.50.300:FF:000042">
    <property type="entry name" value="Maltose/maltodextrin ABC transporter, ATP-binding protein"/>
    <property type="match status" value="1"/>
</dbReference>
<dbReference type="SUPFAM" id="SSF52540">
    <property type="entry name" value="P-loop containing nucleoside triphosphate hydrolases"/>
    <property type="match status" value="1"/>
</dbReference>
<comment type="function">
    <text evidence="7">Part of the ABC transporter complex PotABCD involved in spermidine/putrescine import. Responsible for energy coupling to the transport system.</text>
</comment>
<dbReference type="AlphaFoldDB" id="A0A543KFS0"/>
<evidence type="ECO:0000256" key="1">
    <source>
        <dbReference type="ARBA" id="ARBA00022448"/>
    </source>
</evidence>
<dbReference type="EC" id="7.6.2.11" evidence="7"/>
<keyword evidence="2 7" id="KW-1003">Cell membrane</keyword>
<evidence type="ECO:0000256" key="7">
    <source>
        <dbReference type="RuleBase" id="RU364083"/>
    </source>
</evidence>
<dbReference type="Pfam" id="PF00005">
    <property type="entry name" value="ABC_tran"/>
    <property type="match status" value="1"/>
</dbReference>
<comment type="subunit">
    <text evidence="7">The complex is composed of two ATP-binding proteins (PotA), two transmembrane proteins (PotB and PotC) and a solute-binding protein (PotD).</text>
</comment>
<evidence type="ECO:0000256" key="5">
    <source>
        <dbReference type="ARBA" id="ARBA00022967"/>
    </source>
</evidence>
<name>A0A543KFS0_9RHOB</name>
<proteinExistence type="inferred from homology"/>
<dbReference type="PANTHER" id="PTHR42781">
    <property type="entry name" value="SPERMIDINE/PUTRESCINE IMPORT ATP-BINDING PROTEIN POTA"/>
    <property type="match status" value="1"/>
</dbReference>
<dbReference type="GO" id="GO:0043190">
    <property type="term" value="C:ATP-binding cassette (ABC) transporter complex"/>
    <property type="evidence" value="ECO:0007669"/>
    <property type="project" value="InterPro"/>
</dbReference>
<dbReference type="SMART" id="SM00382">
    <property type="entry name" value="AAA"/>
    <property type="match status" value="1"/>
</dbReference>
<dbReference type="Gene3D" id="2.40.50.100">
    <property type="match status" value="1"/>
</dbReference>
<dbReference type="InterPro" id="IPR050093">
    <property type="entry name" value="ABC_SmlMolc_Importer"/>
</dbReference>
<keyword evidence="5 7" id="KW-1278">Translocase</keyword>
<evidence type="ECO:0000313" key="9">
    <source>
        <dbReference type="EMBL" id="TQM93922.1"/>
    </source>
</evidence>
<reference evidence="9 10" key="1">
    <citation type="submission" date="2019-06" db="EMBL/GenBank/DDBJ databases">
        <title>Genomic Encyclopedia of Archaeal and Bacterial Type Strains, Phase II (KMG-II): from individual species to whole genera.</title>
        <authorList>
            <person name="Goeker M."/>
        </authorList>
    </citation>
    <scope>NUCLEOTIDE SEQUENCE [LARGE SCALE GENOMIC DNA]</scope>
    <source>
        <strain evidence="9 10">DSM 18423</strain>
    </source>
</reference>
<dbReference type="EMBL" id="VFPT01000001">
    <property type="protein sequence ID" value="TQM93922.1"/>
    <property type="molecule type" value="Genomic_DNA"/>
</dbReference>
<dbReference type="Proteomes" id="UP000320582">
    <property type="component" value="Unassembled WGS sequence"/>
</dbReference>
<dbReference type="SUPFAM" id="SSF50331">
    <property type="entry name" value="MOP-like"/>
    <property type="match status" value="1"/>
</dbReference>
<dbReference type="PANTHER" id="PTHR42781:SF4">
    <property type="entry name" value="SPERMIDINE_PUTRESCINE IMPORT ATP-BINDING PROTEIN POTA"/>
    <property type="match status" value="1"/>
</dbReference>
<sequence length="389" mass="42043">MVRNLLARPARFLNIGPAPDHGRGAFRQGVTHVSSVQLNNIVKRFGTFTAVEKTSLTIPDGAFVTLLGPSGCGKTTTLRMIAGLLDPSEGEIIINDKRVNDVPIHKRNLGLVFQNYALFPHKAVAENVAFGLRYRNVSKSDITRRVKDALELVQLPQLGNRYPKALSGGQQQRIALARAIVIEPDVLLLDEPLSALDANLREDMRVELKRIQERIGVTTVFVTHDQSEALALSDQIVVMSNGRVEQVGAPEDVYNTPASEFVARFLGASNILDGQCLSRGPEGAVLDVPVFGQVTVPTAKAPHLAGAGAAKLIIRAEKLLLRDSPPEGGAFSAPATVETVDYQGQSVRYFVRAGDTQLQAINMIDERPFPAGAQVHMTLRPQDCAALPG</sequence>